<reference evidence="3" key="2">
    <citation type="submission" date="2022-03" db="EMBL/GenBank/DDBJ databases">
        <title>Draft title - Genomic analysis of global carrot germplasm unveils the trajectory of domestication and the origin of high carotenoid orange carrot.</title>
        <authorList>
            <person name="Iorizzo M."/>
            <person name="Ellison S."/>
            <person name="Senalik D."/>
            <person name="Macko-Podgorni A."/>
            <person name="Grzebelus D."/>
            <person name="Bostan H."/>
            <person name="Rolling W."/>
            <person name="Curaba J."/>
            <person name="Simon P."/>
        </authorList>
    </citation>
    <scope>NUCLEOTIDE SEQUENCE</scope>
    <source>
        <tissue evidence="3">Leaf</tissue>
    </source>
</reference>
<keyword evidence="1" id="KW-0175">Coiled coil</keyword>
<feature type="domain" description="DUF7806" evidence="2">
    <location>
        <begin position="157"/>
        <end position="201"/>
    </location>
</feature>
<sequence length="203" mass="23665">MNSLHHKLYEKYNQFKKKYITELFRHAAADELLQQYRLENERLVSENDDLRSELASIAEHQKLVMEENKKQKELLQKIERLQSVQREGLCCISRFEKNEKPNSLDRSQVGSDLPKCCIQKTALAGGDKNVLGSTICMFQELLECLFGMKVSIVTKADKHLLYHVLSLGTIESIAPEWMKEILMFNTKMCPVFFEKMSRVVKLY</sequence>
<feature type="coiled-coil region" evidence="1">
    <location>
        <begin position="26"/>
        <end position="84"/>
    </location>
</feature>
<keyword evidence="4" id="KW-1185">Reference proteome</keyword>
<organism evidence="3 4">
    <name type="scientific">Daucus carota subsp. sativus</name>
    <name type="common">Carrot</name>
    <dbReference type="NCBI Taxonomy" id="79200"/>
    <lineage>
        <taxon>Eukaryota</taxon>
        <taxon>Viridiplantae</taxon>
        <taxon>Streptophyta</taxon>
        <taxon>Embryophyta</taxon>
        <taxon>Tracheophyta</taxon>
        <taxon>Spermatophyta</taxon>
        <taxon>Magnoliopsida</taxon>
        <taxon>eudicotyledons</taxon>
        <taxon>Gunneridae</taxon>
        <taxon>Pentapetalae</taxon>
        <taxon>asterids</taxon>
        <taxon>campanulids</taxon>
        <taxon>Apiales</taxon>
        <taxon>Apiaceae</taxon>
        <taxon>Apioideae</taxon>
        <taxon>Scandiceae</taxon>
        <taxon>Daucinae</taxon>
        <taxon>Daucus</taxon>
        <taxon>Daucus sect. Daucus</taxon>
    </lineage>
</organism>
<protein>
    <recommendedName>
        <fullName evidence="2">DUF7806 domain-containing protein</fullName>
    </recommendedName>
</protein>
<dbReference type="EMBL" id="CP093345">
    <property type="protein sequence ID" value="WOG93479.1"/>
    <property type="molecule type" value="Genomic_DNA"/>
</dbReference>
<gene>
    <name evidence="3" type="ORF">DCAR_0312763</name>
</gene>
<accession>A0AAF1AS81</accession>
<evidence type="ECO:0000256" key="1">
    <source>
        <dbReference type="SAM" id="Coils"/>
    </source>
</evidence>
<dbReference type="AlphaFoldDB" id="A0AAF1AS81"/>
<evidence type="ECO:0000313" key="4">
    <source>
        <dbReference type="Proteomes" id="UP000077755"/>
    </source>
</evidence>
<evidence type="ECO:0000259" key="2">
    <source>
        <dbReference type="Pfam" id="PF25091"/>
    </source>
</evidence>
<evidence type="ECO:0000313" key="3">
    <source>
        <dbReference type="EMBL" id="WOG93479.1"/>
    </source>
</evidence>
<dbReference type="InterPro" id="IPR056708">
    <property type="entry name" value="DUF7806"/>
</dbReference>
<proteinExistence type="predicted"/>
<reference evidence="3" key="1">
    <citation type="journal article" date="2016" name="Nat. Genet.">
        <title>A high-quality carrot genome assembly provides new insights into carotenoid accumulation and asterid genome evolution.</title>
        <authorList>
            <person name="Iorizzo M."/>
            <person name="Ellison S."/>
            <person name="Senalik D."/>
            <person name="Zeng P."/>
            <person name="Satapoomin P."/>
            <person name="Huang J."/>
            <person name="Bowman M."/>
            <person name="Iovene M."/>
            <person name="Sanseverino W."/>
            <person name="Cavagnaro P."/>
            <person name="Yildiz M."/>
            <person name="Macko-Podgorni A."/>
            <person name="Moranska E."/>
            <person name="Grzebelus E."/>
            <person name="Grzebelus D."/>
            <person name="Ashrafi H."/>
            <person name="Zheng Z."/>
            <person name="Cheng S."/>
            <person name="Spooner D."/>
            <person name="Van Deynze A."/>
            <person name="Simon P."/>
        </authorList>
    </citation>
    <scope>NUCLEOTIDE SEQUENCE</scope>
    <source>
        <tissue evidence="3">Leaf</tissue>
    </source>
</reference>
<dbReference type="Pfam" id="PF25091">
    <property type="entry name" value="DUF7806"/>
    <property type="match status" value="1"/>
</dbReference>
<dbReference type="PANTHER" id="PTHR35489">
    <property type="entry name" value="TITAN9"/>
    <property type="match status" value="1"/>
</dbReference>
<name>A0AAF1AS81_DAUCS</name>
<dbReference type="Proteomes" id="UP000077755">
    <property type="component" value="Chromosome 3"/>
</dbReference>
<dbReference type="GO" id="GO:0003006">
    <property type="term" value="P:developmental process involved in reproduction"/>
    <property type="evidence" value="ECO:0007669"/>
    <property type="project" value="TreeGrafter"/>
</dbReference>
<dbReference type="PANTHER" id="PTHR35489:SF2">
    <property type="entry name" value="TITAN9"/>
    <property type="match status" value="1"/>
</dbReference>